<evidence type="ECO:0000313" key="2">
    <source>
        <dbReference type="Proteomes" id="UP001594351"/>
    </source>
</evidence>
<dbReference type="Proteomes" id="UP001594351">
    <property type="component" value="Unassembled WGS sequence"/>
</dbReference>
<name>A0ABV6Z5U1_UNCC1</name>
<dbReference type="Gene3D" id="1.10.3680.10">
    <property type="entry name" value="TerB-like"/>
    <property type="match status" value="1"/>
</dbReference>
<accession>A0ABV6Z5U1</accession>
<evidence type="ECO:0008006" key="3">
    <source>
        <dbReference type="Google" id="ProtNLM"/>
    </source>
</evidence>
<sequence length="92" mass="10774">MMRRGIIEDKKEDQKHKIEAELSNKMMEVFESIAISRKDYYSEHPDESLGLLMDLIALAKRDNEFHVTEKMYIKKVGSIIGYSAEDIVMMME</sequence>
<organism evidence="1 2">
    <name type="scientific">candidate division CSSED10-310 bacterium</name>
    <dbReference type="NCBI Taxonomy" id="2855610"/>
    <lineage>
        <taxon>Bacteria</taxon>
        <taxon>Bacteria division CSSED10-310</taxon>
    </lineage>
</organism>
<proteinExistence type="predicted"/>
<reference evidence="1 2" key="1">
    <citation type="submission" date="2024-09" db="EMBL/GenBank/DDBJ databases">
        <title>Laminarin stimulates single cell rates of sulfate reduction while oxygen inhibits transcriptomic activity in coastal marine sediment.</title>
        <authorList>
            <person name="Lindsay M."/>
            <person name="Orcutt B."/>
            <person name="Emerson D."/>
            <person name="Stepanauskas R."/>
            <person name="D'Angelo T."/>
        </authorList>
    </citation>
    <scope>NUCLEOTIDE SEQUENCE [LARGE SCALE GENOMIC DNA]</scope>
    <source>
        <strain evidence="1">SAG AM-311-K15</strain>
    </source>
</reference>
<gene>
    <name evidence="1" type="ORF">ACFL27_26790</name>
</gene>
<keyword evidence="2" id="KW-1185">Reference proteome</keyword>
<evidence type="ECO:0000313" key="1">
    <source>
        <dbReference type="EMBL" id="MFC1853807.1"/>
    </source>
</evidence>
<dbReference type="SUPFAM" id="SSF158682">
    <property type="entry name" value="TerB-like"/>
    <property type="match status" value="1"/>
</dbReference>
<dbReference type="InterPro" id="IPR029024">
    <property type="entry name" value="TerB-like"/>
</dbReference>
<comment type="caution">
    <text evidence="1">The sequence shown here is derived from an EMBL/GenBank/DDBJ whole genome shotgun (WGS) entry which is preliminary data.</text>
</comment>
<protein>
    <recommendedName>
        <fullName evidence="3">Co-chaperone DjlA N-terminal domain-containing protein</fullName>
    </recommendedName>
</protein>
<dbReference type="EMBL" id="JBHPBY010000609">
    <property type="protein sequence ID" value="MFC1853807.1"/>
    <property type="molecule type" value="Genomic_DNA"/>
</dbReference>